<reference evidence="1 2" key="1">
    <citation type="submission" date="2023-03" db="EMBL/GenBank/DDBJ databases">
        <title>High recombination rates correlate with genetic variation in Cardiocondyla obscurior ants.</title>
        <authorList>
            <person name="Errbii M."/>
        </authorList>
    </citation>
    <scope>NUCLEOTIDE SEQUENCE [LARGE SCALE GENOMIC DNA]</scope>
    <source>
        <strain evidence="1">Alpha-2009</strain>
        <tissue evidence="1">Whole body</tissue>
    </source>
</reference>
<dbReference type="AlphaFoldDB" id="A0AAW2ECP1"/>
<protein>
    <submittedName>
        <fullName evidence="1">Uncharacterized protein</fullName>
    </submittedName>
</protein>
<keyword evidence="2" id="KW-1185">Reference proteome</keyword>
<evidence type="ECO:0000313" key="2">
    <source>
        <dbReference type="Proteomes" id="UP001430953"/>
    </source>
</evidence>
<name>A0AAW2ECP1_9HYME</name>
<sequence length="64" mass="6986">MTMENKMANECSSCGAIRTRFSWPAGFTLECRSEVREAASTTTVITTTIETTVPTSYVLSGVEM</sequence>
<organism evidence="1 2">
    <name type="scientific">Cardiocondyla obscurior</name>
    <dbReference type="NCBI Taxonomy" id="286306"/>
    <lineage>
        <taxon>Eukaryota</taxon>
        <taxon>Metazoa</taxon>
        <taxon>Ecdysozoa</taxon>
        <taxon>Arthropoda</taxon>
        <taxon>Hexapoda</taxon>
        <taxon>Insecta</taxon>
        <taxon>Pterygota</taxon>
        <taxon>Neoptera</taxon>
        <taxon>Endopterygota</taxon>
        <taxon>Hymenoptera</taxon>
        <taxon>Apocrita</taxon>
        <taxon>Aculeata</taxon>
        <taxon>Formicoidea</taxon>
        <taxon>Formicidae</taxon>
        <taxon>Myrmicinae</taxon>
        <taxon>Cardiocondyla</taxon>
    </lineage>
</organism>
<accession>A0AAW2ECP1</accession>
<gene>
    <name evidence="1" type="ORF">PUN28_020158</name>
</gene>
<comment type="caution">
    <text evidence="1">The sequence shown here is derived from an EMBL/GenBank/DDBJ whole genome shotgun (WGS) entry which is preliminary data.</text>
</comment>
<proteinExistence type="predicted"/>
<dbReference type="EMBL" id="JADYXP020000028">
    <property type="protein sequence ID" value="KAL0099432.1"/>
    <property type="molecule type" value="Genomic_DNA"/>
</dbReference>
<dbReference type="Proteomes" id="UP001430953">
    <property type="component" value="Unassembled WGS sequence"/>
</dbReference>
<evidence type="ECO:0000313" key="1">
    <source>
        <dbReference type="EMBL" id="KAL0099432.1"/>
    </source>
</evidence>